<evidence type="ECO:0000256" key="6">
    <source>
        <dbReference type="SAM" id="MobiDB-lite"/>
    </source>
</evidence>
<evidence type="ECO:0000256" key="4">
    <source>
        <dbReference type="ARBA" id="ARBA00023242"/>
    </source>
</evidence>
<dbReference type="AlphaFoldDB" id="A0A1I7T4T0"/>
<dbReference type="GO" id="GO:0005634">
    <property type="term" value="C:nucleus"/>
    <property type="evidence" value="ECO:0007669"/>
    <property type="project" value="UniProtKB-SubCell"/>
</dbReference>
<comment type="subcellular location">
    <subcellularLocation>
        <location evidence="1">Nucleus</location>
    </subcellularLocation>
</comment>
<dbReference type="InterPro" id="IPR003175">
    <property type="entry name" value="CDI_dom"/>
</dbReference>
<dbReference type="GO" id="GO:0051726">
    <property type="term" value="P:regulation of cell cycle"/>
    <property type="evidence" value="ECO:0007669"/>
    <property type="project" value="InterPro"/>
</dbReference>
<evidence type="ECO:0000259" key="7">
    <source>
        <dbReference type="Pfam" id="PF02234"/>
    </source>
</evidence>
<protein>
    <submittedName>
        <fullName evidence="9">CDI domain-containing protein</fullName>
    </submittedName>
</protein>
<keyword evidence="5" id="KW-0131">Cell cycle</keyword>
<feature type="domain" description="Cyclin-dependent kinase inhibitor" evidence="7">
    <location>
        <begin position="7"/>
        <end position="62"/>
    </location>
</feature>
<evidence type="ECO:0000256" key="1">
    <source>
        <dbReference type="ARBA" id="ARBA00004123"/>
    </source>
</evidence>
<keyword evidence="4" id="KW-0539">Nucleus</keyword>
<dbReference type="Pfam" id="PF02234">
    <property type="entry name" value="CDI"/>
    <property type="match status" value="1"/>
</dbReference>
<dbReference type="STRING" id="1561998.A0A1I7T4T0"/>
<evidence type="ECO:0000256" key="5">
    <source>
        <dbReference type="ARBA" id="ARBA00023306"/>
    </source>
</evidence>
<dbReference type="Proteomes" id="UP000095282">
    <property type="component" value="Unplaced"/>
</dbReference>
<dbReference type="eggNOG" id="KOG4743">
    <property type="taxonomic scope" value="Eukaryota"/>
</dbReference>
<keyword evidence="8" id="KW-1185">Reference proteome</keyword>
<evidence type="ECO:0000313" key="9">
    <source>
        <dbReference type="WBParaSite" id="Csp11.Scaffold504.g2400.t1"/>
    </source>
</evidence>
<dbReference type="GO" id="GO:0004861">
    <property type="term" value="F:cyclin-dependent protein serine/threonine kinase inhibitor activity"/>
    <property type="evidence" value="ECO:0007669"/>
    <property type="project" value="InterPro"/>
</dbReference>
<organism evidence="8 9">
    <name type="scientific">Caenorhabditis tropicalis</name>
    <dbReference type="NCBI Taxonomy" id="1561998"/>
    <lineage>
        <taxon>Eukaryota</taxon>
        <taxon>Metazoa</taxon>
        <taxon>Ecdysozoa</taxon>
        <taxon>Nematoda</taxon>
        <taxon>Chromadorea</taxon>
        <taxon>Rhabditida</taxon>
        <taxon>Rhabditina</taxon>
        <taxon>Rhabditomorpha</taxon>
        <taxon>Rhabditoidea</taxon>
        <taxon>Rhabditidae</taxon>
        <taxon>Peloderinae</taxon>
        <taxon>Caenorhabditis</taxon>
    </lineage>
</organism>
<feature type="compositionally biased region" description="Low complexity" evidence="6">
    <location>
        <begin position="91"/>
        <end position="105"/>
    </location>
</feature>
<comment type="similarity">
    <text evidence="2">Belongs to the CDI family.</text>
</comment>
<name>A0A1I7T4T0_9PELO</name>
<proteinExistence type="inferred from homology"/>
<dbReference type="PANTHER" id="PTHR10265">
    <property type="entry name" value="CYCLIN-DEPENDENT KINASE INHIBITOR 1"/>
    <property type="match status" value="1"/>
</dbReference>
<evidence type="ECO:0000313" key="8">
    <source>
        <dbReference type="Proteomes" id="UP000095282"/>
    </source>
</evidence>
<dbReference type="Gene3D" id="4.10.365.10">
    <property type="entry name" value="p27"/>
    <property type="match status" value="1"/>
</dbReference>
<reference evidence="9" key="1">
    <citation type="submission" date="2016-11" db="UniProtKB">
        <authorList>
            <consortium name="WormBaseParasite"/>
        </authorList>
    </citation>
    <scope>IDENTIFICATION</scope>
</reference>
<sequence length="189" mass="21924">MSSARRCLFGRPTEEQQEQTRKWLDKACKRMRKQESERWGFDFELGMPLPSLIASENEYKYEALPESMVPEFYRTKILTVDTSIASVSSLDMSSTTLTPLSSPSTSEREDISLLENNSSFEEEEVSKEWQFREPPTPRKTPVKRRRTEESGTQKLTNFYAVTKKNSSSKKNVIYQPKSRRPTVSSRSPY</sequence>
<accession>A0A1I7T4T0</accession>
<evidence type="ECO:0000256" key="2">
    <source>
        <dbReference type="ARBA" id="ARBA00006726"/>
    </source>
</evidence>
<keyword evidence="3" id="KW-0649">Protein kinase inhibitor</keyword>
<dbReference type="InterPro" id="IPR044898">
    <property type="entry name" value="CDI_dom_sf"/>
</dbReference>
<dbReference type="PANTHER" id="PTHR10265:SF46">
    <property type="entry name" value="CYCLIN-DEPENDENT KINASE INHIBITOR 1"/>
    <property type="match status" value="1"/>
</dbReference>
<evidence type="ECO:0000256" key="3">
    <source>
        <dbReference type="ARBA" id="ARBA00023013"/>
    </source>
</evidence>
<feature type="region of interest" description="Disordered" evidence="6">
    <location>
        <begin position="91"/>
        <end position="189"/>
    </location>
</feature>
<dbReference type="WBParaSite" id="Csp11.Scaffold504.g2400.t1">
    <property type="protein sequence ID" value="Csp11.Scaffold504.g2400.t1"/>
    <property type="gene ID" value="Csp11.Scaffold504.g2400"/>
</dbReference>